<dbReference type="EMBL" id="FNYQ01000023">
    <property type="protein sequence ID" value="SEI80309.1"/>
    <property type="molecule type" value="Genomic_DNA"/>
</dbReference>
<dbReference type="Gene3D" id="1.10.246.40">
    <property type="entry name" value="Tn5 transposase, domain 1"/>
    <property type="match status" value="1"/>
</dbReference>
<accession>A0A1H6TJT3</accession>
<dbReference type="AlphaFoldDB" id="A0A1H6TJT3"/>
<proteinExistence type="predicted"/>
<name>A0A1H6TJT3_9GAMM</name>
<feature type="non-terminal residue" evidence="2">
    <location>
        <position position="95"/>
    </location>
</feature>
<dbReference type="InterPro" id="IPR012337">
    <property type="entry name" value="RNaseH-like_sf"/>
</dbReference>
<organism evidence="2 4">
    <name type="scientific">Azotobacter beijerinckii</name>
    <dbReference type="NCBI Taxonomy" id="170623"/>
    <lineage>
        <taxon>Bacteria</taxon>
        <taxon>Pseudomonadati</taxon>
        <taxon>Pseudomonadota</taxon>
        <taxon>Gammaproteobacteria</taxon>
        <taxon>Pseudomonadales</taxon>
        <taxon>Pseudomonadaceae</taxon>
        <taxon>Azotobacter</taxon>
    </lineage>
</organism>
<evidence type="ECO:0000313" key="4">
    <source>
        <dbReference type="Proteomes" id="UP000199250"/>
    </source>
</evidence>
<dbReference type="GO" id="GO:0003677">
    <property type="term" value="F:DNA binding"/>
    <property type="evidence" value="ECO:0007669"/>
    <property type="project" value="UniProtKB-KW"/>
</dbReference>
<evidence type="ECO:0000259" key="1">
    <source>
        <dbReference type="Pfam" id="PF14706"/>
    </source>
</evidence>
<reference evidence="2 4" key="1">
    <citation type="submission" date="2016-10" db="EMBL/GenBank/DDBJ databases">
        <authorList>
            <person name="de Groot N.N."/>
        </authorList>
    </citation>
    <scope>NUCLEOTIDE SEQUENCE [LARGE SCALE GENOMIC DNA]</scope>
    <source>
        <strain evidence="2 4">DSM 373</strain>
    </source>
</reference>
<protein>
    <submittedName>
        <fullName evidence="2">Transposase DNA-binding</fullName>
    </submittedName>
</protein>
<dbReference type="InterPro" id="IPR014735">
    <property type="entry name" value="Transposase_Tn5-like_N"/>
</dbReference>
<gene>
    <name evidence="2" type="ORF">SAMN04244572_01741</name>
    <name evidence="3" type="ORF">SAMN04244572_03967</name>
</gene>
<dbReference type="InterPro" id="IPR038215">
    <property type="entry name" value="TN5-like_N_sf"/>
</dbReference>
<dbReference type="Proteomes" id="UP000199250">
    <property type="component" value="Unassembled WGS sequence"/>
</dbReference>
<evidence type="ECO:0000313" key="2">
    <source>
        <dbReference type="EMBL" id="SEI80309.1"/>
    </source>
</evidence>
<feature type="domain" description="Transposase Tn5-like N-terminal" evidence="1">
    <location>
        <begin position="2"/>
        <end position="58"/>
    </location>
</feature>
<dbReference type="Pfam" id="PF14706">
    <property type="entry name" value="Tnp_DNA_bind"/>
    <property type="match status" value="1"/>
</dbReference>
<keyword evidence="2" id="KW-0238">DNA-binding</keyword>
<dbReference type="SUPFAM" id="SSF53098">
    <property type="entry name" value="Ribonuclease H-like"/>
    <property type="match status" value="1"/>
</dbReference>
<sequence>MNWAEEEMQTADLGDERLNVRVAKVLERLGAHPGSSIPAACRGWAETMAAYRFFDNEKATFETVLTPHRDATLQRMECCPVVLLVQDTTEFDKWV</sequence>
<dbReference type="Gene3D" id="3.90.350.10">
    <property type="entry name" value="Transposase Inhibitor Protein From Tn5, Chain A, domain 1"/>
    <property type="match status" value="1"/>
</dbReference>
<evidence type="ECO:0000313" key="3">
    <source>
        <dbReference type="EMBL" id="SEJ43826.1"/>
    </source>
</evidence>
<dbReference type="EMBL" id="FNYQ01000101">
    <property type="protein sequence ID" value="SEJ43826.1"/>
    <property type="molecule type" value="Genomic_DNA"/>
</dbReference>